<evidence type="ECO:0000256" key="1">
    <source>
        <dbReference type="SAM" id="MobiDB-lite"/>
    </source>
</evidence>
<feature type="compositionally biased region" description="Acidic residues" evidence="1">
    <location>
        <begin position="299"/>
        <end position="310"/>
    </location>
</feature>
<proteinExistence type="predicted"/>
<reference evidence="2" key="1">
    <citation type="journal article" date="2020" name="Stud. Mycol.">
        <title>101 Dothideomycetes genomes: a test case for predicting lifestyles and emergence of pathogens.</title>
        <authorList>
            <person name="Haridas S."/>
            <person name="Albert R."/>
            <person name="Binder M."/>
            <person name="Bloem J."/>
            <person name="Labutti K."/>
            <person name="Salamov A."/>
            <person name="Andreopoulos B."/>
            <person name="Baker S."/>
            <person name="Barry K."/>
            <person name="Bills G."/>
            <person name="Bluhm B."/>
            <person name="Cannon C."/>
            <person name="Castanera R."/>
            <person name="Culley D."/>
            <person name="Daum C."/>
            <person name="Ezra D."/>
            <person name="Gonzalez J."/>
            <person name="Henrissat B."/>
            <person name="Kuo A."/>
            <person name="Liang C."/>
            <person name="Lipzen A."/>
            <person name="Lutzoni F."/>
            <person name="Magnuson J."/>
            <person name="Mondo S."/>
            <person name="Nolan M."/>
            <person name="Ohm R."/>
            <person name="Pangilinan J."/>
            <person name="Park H.-J."/>
            <person name="Ramirez L."/>
            <person name="Alfaro M."/>
            <person name="Sun H."/>
            <person name="Tritt A."/>
            <person name="Yoshinaga Y."/>
            <person name="Zwiers L.-H."/>
            <person name="Turgeon B."/>
            <person name="Goodwin S."/>
            <person name="Spatafora J."/>
            <person name="Crous P."/>
            <person name="Grigoriev I."/>
        </authorList>
    </citation>
    <scope>NUCLEOTIDE SEQUENCE</scope>
    <source>
        <strain evidence="2">CBS 175.79</strain>
    </source>
</reference>
<dbReference type="AlphaFoldDB" id="A0A6A5Y544"/>
<sequence>MSDIDKAFTFLHDNIPSWFTDMAGIEENLVRLQAEMAKIPSRTAPTKKRTGSIESIRDIHDIIPGQGPSSDAQQCLSAARKRKAPSVISGNASGPAKSRSKAMIIVLYDGEIQKSFEKLVRAIGTGRNMLRKAKMAAKMEELAALAGPEDSSDDDDAEDPVMAKIGYRPRVGLTSMRSRGMMRGTFGNNNPGAITSSELFDTTDKSLEQAQSLCERAAHQSLREGDCRKELAGVHRHFESVLITATKEHSKRAAQRKEESQEESKTDATPTLDVAAAKPLHPTVRPSPAAIISSKGIDIEVDDDEDEEEFVMPPVRLTSRAR</sequence>
<gene>
    <name evidence="2" type="ORF">BU24DRAFT_129122</name>
</gene>
<accession>A0A6A5Y544</accession>
<dbReference type="EMBL" id="ML978067">
    <property type="protein sequence ID" value="KAF2019910.1"/>
    <property type="molecule type" value="Genomic_DNA"/>
</dbReference>
<organism evidence="2 3">
    <name type="scientific">Aaosphaeria arxii CBS 175.79</name>
    <dbReference type="NCBI Taxonomy" id="1450172"/>
    <lineage>
        <taxon>Eukaryota</taxon>
        <taxon>Fungi</taxon>
        <taxon>Dikarya</taxon>
        <taxon>Ascomycota</taxon>
        <taxon>Pezizomycotina</taxon>
        <taxon>Dothideomycetes</taxon>
        <taxon>Pleosporomycetidae</taxon>
        <taxon>Pleosporales</taxon>
        <taxon>Pleosporales incertae sedis</taxon>
        <taxon>Aaosphaeria</taxon>
    </lineage>
</organism>
<feature type="region of interest" description="Disordered" evidence="1">
    <location>
        <begin position="245"/>
        <end position="322"/>
    </location>
</feature>
<evidence type="ECO:0000313" key="3">
    <source>
        <dbReference type="Proteomes" id="UP000799778"/>
    </source>
</evidence>
<keyword evidence="3" id="KW-1185">Reference proteome</keyword>
<dbReference type="OrthoDB" id="3886346at2759"/>
<dbReference type="GeneID" id="54278394"/>
<name>A0A6A5Y544_9PLEO</name>
<evidence type="ECO:0000313" key="2">
    <source>
        <dbReference type="EMBL" id="KAF2019910.1"/>
    </source>
</evidence>
<feature type="compositionally biased region" description="Basic and acidic residues" evidence="1">
    <location>
        <begin position="255"/>
        <end position="266"/>
    </location>
</feature>
<protein>
    <submittedName>
        <fullName evidence="2">Uncharacterized protein</fullName>
    </submittedName>
</protein>
<dbReference type="Proteomes" id="UP000799778">
    <property type="component" value="Unassembled WGS sequence"/>
</dbReference>
<dbReference type="RefSeq" id="XP_033388249.1">
    <property type="nucleotide sequence ID" value="XM_033520997.1"/>
</dbReference>